<dbReference type="Proteomes" id="UP000569732">
    <property type="component" value="Unassembled WGS sequence"/>
</dbReference>
<accession>A0A853I7S5</accession>
<sequence length="106" mass="12039">MEFVTVRNPYLSSSKTEEEAVDKHMRAQLLVVLRKLIVEQGLTQTDAAEVLGITQPRVSDIINGKISVYTVEKLMFLLFKLGWRFDFSYENGKVSIESENIKSQAA</sequence>
<evidence type="ECO:0000259" key="1">
    <source>
        <dbReference type="PROSITE" id="PS50943"/>
    </source>
</evidence>
<dbReference type="InterPro" id="IPR001387">
    <property type="entry name" value="Cro/C1-type_HTH"/>
</dbReference>
<evidence type="ECO:0000313" key="3">
    <source>
        <dbReference type="Proteomes" id="UP000569732"/>
    </source>
</evidence>
<dbReference type="CDD" id="cd00093">
    <property type="entry name" value="HTH_XRE"/>
    <property type="match status" value="1"/>
</dbReference>
<evidence type="ECO:0000313" key="2">
    <source>
        <dbReference type="EMBL" id="NYZ69960.1"/>
    </source>
</evidence>
<dbReference type="SMART" id="SM00530">
    <property type="entry name" value="HTH_XRE"/>
    <property type="match status" value="1"/>
</dbReference>
<gene>
    <name evidence="2" type="ORF">H0A36_28510</name>
</gene>
<reference evidence="2 3" key="1">
    <citation type="submission" date="2020-07" db="EMBL/GenBank/DDBJ databases">
        <title>Endozoicomonas sp. nov., isolated from sediment.</title>
        <authorList>
            <person name="Gu T."/>
        </authorList>
    </citation>
    <scope>NUCLEOTIDE SEQUENCE [LARGE SCALE GENOMIC DNA]</scope>
    <source>
        <strain evidence="2 3">SM1973</strain>
    </source>
</reference>
<dbReference type="RefSeq" id="WP_180571916.1">
    <property type="nucleotide sequence ID" value="NZ_JACCKB010000202.1"/>
</dbReference>
<dbReference type="InterPro" id="IPR010982">
    <property type="entry name" value="Lambda_DNA-bd_dom_sf"/>
</dbReference>
<dbReference type="Pfam" id="PF13744">
    <property type="entry name" value="HTH_37"/>
    <property type="match status" value="1"/>
</dbReference>
<dbReference type="GO" id="GO:0003677">
    <property type="term" value="F:DNA binding"/>
    <property type="evidence" value="ECO:0007669"/>
    <property type="project" value="InterPro"/>
</dbReference>
<comment type="caution">
    <text evidence="2">The sequence shown here is derived from an EMBL/GenBank/DDBJ whole genome shotgun (WGS) entry which is preliminary data.</text>
</comment>
<dbReference type="EMBL" id="JACCKB010000202">
    <property type="protein sequence ID" value="NYZ69960.1"/>
    <property type="molecule type" value="Genomic_DNA"/>
</dbReference>
<dbReference type="SUPFAM" id="SSF47413">
    <property type="entry name" value="lambda repressor-like DNA-binding domains"/>
    <property type="match status" value="1"/>
</dbReference>
<keyword evidence="3" id="KW-1185">Reference proteome</keyword>
<dbReference type="Gene3D" id="1.10.260.40">
    <property type="entry name" value="lambda repressor-like DNA-binding domains"/>
    <property type="match status" value="1"/>
</dbReference>
<proteinExistence type="predicted"/>
<dbReference type="AlphaFoldDB" id="A0A853I7S5"/>
<name>A0A853I7S5_9GAMM</name>
<organism evidence="2 3">
    <name type="scientific">Spartinivicinus marinus</name>
    <dbReference type="NCBI Taxonomy" id="2994442"/>
    <lineage>
        <taxon>Bacteria</taxon>
        <taxon>Pseudomonadati</taxon>
        <taxon>Pseudomonadota</taxon>
        <taxon>Gammaproteobacteria</taxon>
        <taxon>Oceanospirillales</taxon>
        <taxon>Zooshikellaceae</taxon>
        <taxon>Spartinivicinus</taxon>
    </lineage>
</organism>
<dbReference type="InterPro" id="IPR039554">
    <property type="entry name" value="HigA2-like_HTH"/>
</dbReference>
<dbReference type="PROSITE" id="PS50943">
    <property type="entry name" value="HTH_CROC1"/>
    <property type="match status" value="1"/>
</dbReference>
<feature type="domain" description="HTH cro/C1-type" evidence="1">
    <location>
        <begin position="33"/>
        <end position="75"/>
    </location>
</feature>
<protein>
    <submittedName>
        <fullName evidence="2">XRE family transcriptional regulator</fullName>
    </submittedName>
</protein>